<evidence type="ECO:0000256" key="9">
    <source>
        <dbReference type="RuleBase" id="RU003923"/>
    </source>
</evidence>
<dbReference type="InterPro" id="IPR018076">
    <property type="entry name" value="T2SS_GspF_dom"/>
</dbReference>
<keyword evidence="8 10" id="KW-0472">Membrane</keyword>
<name>A0A1F6LI25_9BACT</name>
<dbReference type="PANTHER" id="PTHR30012">
    <property type="entry name" value="GENERAL SECRETION PATHWAY PROTEIN"/>
    <property type="match status" value="1"/>
</dbReference>
<dbReference type="EMBL" id="MFPS01000008">
    <property type="protein sequence ID" value="OGH58925.1"/>
    <property type="molecule type" value="Genomic_DNA"/>
</dbReference>
<evidence type="ECO:0000313" key="12">
    <source>
        <dbReference type="EMBL" id="OGH58925.1"/>
    </source>
</evidence>
<keyword evidence="6 9" id="KW-0812">Transmembrane</keyword>
<feature type="transmembrane region" description="Helical" evidence="10">
    <location>
        <begin position="182"/>
        <end position="199"/>
    </location>
</feature>
<feature type="transmembrane region" description="Helical" evidence="10">
    <location>
        <begin position="334"/>
        <end position="355"/>
    </location>
</feature>
<dbReference type="InterPro" id="IPR001992">
    <property type="entry name" value="T2SS_GspF/T4SS_PilC_CS"/>
</dbReference>
<evidence type="ECO:0000256" key="10">
    <source>
        <dbReference type="SAM" id="Phobius"/>
    </source>
</evidence>
<dbReference type="Pfam" id="PF00482">
    <property type="entry name" value="T2SSF"/>
    <property type="match status" value="2"/>
</dbReference>
<evidence type="ECO:0000256" key="1">
    <source>
        <dbReference type="ARBA" id="ARBA00004429"/>
    </source>
</evidence>
<keyword evidence="4" id="KW-1003">Cell membrane</keyword>
<comment type="subcellular location">
    <subcellularLocation>
        <location evidence="1">Cell inner membrane</location>
        <topology evidence="1">Multi-pass membrane protein</topology>
    </subcellularLocation>
    <subcellularLocation>
        <location evidence="9">Cell membrane</location>
        <topology evidence="9">Multi-pass membrane protein</topology>
    </subcellularLocation>
</comment>
<keyword evidence="3 9" id="KW-0813">Transport</keyword>
<keyword evidence="7 10" id="KW-1133">Transmembrane helix</keyword>
<sequence>MPKNGEKKGLGSISFSFTRINLTTKAIFAKHLAVMQKSGLTIVESLSIIADSSQGKFKRIVKGILKSTEAGNTLSSSFARYPKIFPSIFISSIYAGESSGTLDQNLENLAIQMEKEKELSSKIKGAMLYPSVVLVATFILGIVLSFLVLPKIIPLFEGLKVDLPFTTRALISFSHFMDDNGGKAFIGLVVFLIFFVWLVKQKFIKPITHLFFLKMPIVNHITRNINLARFTRTLGMLLKSGLNIDEALKVTKDTLGNYYYHKSLEEVSQRVGKGITLSENLKHYEDLYPKMVSRMILVGEESGNLEDTLFYLADFYELEVDNASKALSTTIEPVLLIFIGLAVGFLALSIITPIYNITGNIQR</sequence>
<dbReference type="PRINTS" id="PR00812">
    <property type="entry name" value="BCTERIALGSPF"/>
</dbReference>
<dbReference type="Proteomes" id="UP000177067">
    <property type="component" value="Unassembled WGS sequence"/>
</dbReference>
<comment type="caution">
    <text evidence="12">The sequence shown here is derived from an EMBL/GenBank/DDBJ whole genome shotgun (WGS) entry which is preliminary data.</text>
</comment>
<evidence type="ECO:0000256" key="2">
    <source>
        <dbReference type="ARBA" id="ARBA00005745"/>
    </source>
</evidence>
<dbReference type="PANTHER" id="PTHR30012:SF0">
    <property type="entry name" value="TYPE II SECRETION SYSTEM PROTEIN F-RELATED"/>
    <property type="match status" value="1"/>
</dbReference>
<protein>
    <recommendedName>
        <fullName evidence="11">Type II secretion system protein GspF domain-containing protein</fullName>
    </recommendedName>
</protein>
<dbReference type="PROSITE" id="PS00874">
    <property type="entry name" value="T2SP_F"/>
    <property type="match status" value="1"/>
</dbReference>
<evidence type="ECO:0000313" key="13">
    <source>
        <dbReference type="Proteomes" id="UP000177067"/>
    </source>
</evidence>
<accession>A0A1F6LI25</accession>
<evidence type="ECO:0000259" key="11">
    <source>
        <dbReference type="Pfam" id="PF00482"/>
    </source>
</evidence>
<feature type="domain" description="Type II secretion system protein GspF" evidence="11">
    <location>
        <begin position="28"/>
        <end position="150"/>
    </location>
</feature>
<dbReference type="FunFam" id="1.20.81.30:FF:000001">
    <property type="entry name" value="Type II secretion system protein F"/>
    <property type="match status" value="2"/>
</dbReference>
<evidence type="ECO:0000256" key="3">
    <source>
        <dbReference type="ARBA" id="ARBA00022448"/>
    </source>
</evidence>
<dbReference type="Gene3D" id="1.20.81.30">
    <property type="entry name" value="Type II secretion system (T2SS), domain F"/>
    <property type="match status" value="2"/>
</dbReference>
<proteinExistence type="inferred from homology"/>
<dbReference type="GO" id="GO:0015628">
    <property type="term" value="P:protein secretion by the type II secretion system"/>
    <property type="evidence" value="ECO:0007669"/>
    <property type="project" value="TreeGrafter"/>
</dbReference>
<feature type="domain" description="Type II secretion system protein GspF" evidence="11">
    <location>
        <begin position="230"/>
        <end position="353"/>
    </location>
</feature>
<dbReference type="InterPro" id="IPR003004">
    <property type="entry name" value="GspF/PilC"/>
</dbReference>
<gene>
    <name evidence="12" type="ORF">A2725_04225</name>
</gene>
<dbReference type="InterPro" id="IPR042094">
    <property type="entry name" value="T2SS_GspF_sf"/>
</dbReference>
<comment type="similarity">
    <text evidence="2 9">Belongs to the GSP F family.</text>
</comment>
<organism evidence="12 13">
    <name type="scientific">Candidatus Magasanikbacteria bacterium RIFCSPHIGHO2_01_FULL_33_34</name>
    <dbReference type="NCBI Taxonomy" id="1798671"/>
    <lineage>
        <taxon>Bacteria</taxon>
        <taxon>Candidatus Magasanikiibacteriota</taxon>
    </lineage>
</organism>
<evidence type="ECO:0000256" key="6">
    <source>
        <dbReference type="ARBA" id="ARBA00022692"/>
    </source>
</evidence>
<evidence type="ECO:0000256" key="5">
    <source>
        <dbReference type="ARBA" id="ARBA00022519"/>
    </source>
</evidence>
<evidence type="ECO:0000256" key="7">
    <source>
        <dbReference type="ARBA" id="ARBA00022989"/>
    </source>
</evidence>
<evidence type="ECO:0000256" key="4">
    <source>
        <dbReference type="ARBA" id="ARBA00022475"/>
    </source>
</evidence>
<evidence type="ECO:0000256" key="8">
    <source>
        <dbReference type="ARBA" id="ARBA00023136"/>
    </source>
</evidence>
<dbReference type="GO" id="GO:0005886">
    <property type="term" value="C:plasma membrane"/>
    <property type="evidence" value="ECO:0007669"/>
    <property type="project" value="UniProtKB-SubCell"/>
</dbReference>
<keyword evidence="5" id="KW-0997">Cell inner membrane</keyword>
<feature type="transmembrane region" description="Helical" evidence="10">
    <location>
        <begin position="127"/>
        <end position="149"/>
    </location>
</feature>
<reference evidence="12 13" key="1">
    <citation type="journal article" date="2016" name="Nat. Commun.">
        <title>Thousands of microbial genomes shed light on interconnected biogeochemical processes in an aquifer system.</title>
        <authorList>
            <person name="Anantharaman K."/>
            <person name="Brown C.T."/>
            <person name="Hug L.A."/>
            <person name="Sharon I."/>
            <person name="Castelle C.J."/>
            <person name="Probst A.J."/>
            <person name="Thomas B.C."/>
            <person name="Singh A."/>
            <person name="Wilkins M.J."/>
            <person name="Karaoz U."/>
            <person name="Brodie E.L."/>
            <person name="Williams K.H."/>
            <person name="Hubbard S.S."/>
            <person name="Banfield J.F."/>
        </authorList>
    </citation>
    <scope>NUCLEOTIDE SEQUENCE [LARGE SCALE GENOMIC DNA]</scope>
</reference>
<dbReference type="AlphaFoldDB" id="A0A1F6LI25"/>